<accession>A0A6A5HIS2</accession>
<dbReference type="CTD" id="78774337"/>
<dbReference type="EMBL" id="WUAV01000002">
    <property type="protein sequence ID" value="KAF1767364.1"/>
    <property type="molecule type" value="Genomic_DNA"/>
</dbReference>
<proteinExistence type="predicted"/>
<organism evidence="3 4">
    <name type="scientific">Caenorhabditis remanei</name>
    <name type="common">Caenorhabditis vulgaris</name>
    <dbReference type="NCBI Taxonomy" id="31234"/>
    <lineage>
        <taxon>Eukaryota</taxon>
        <taxon>Metazoa</taxon>
        <taxon>Ecdysozoa</taxon>
        <taxon>Nematoda</taxon>
        <taxon>Chromadorea</taxon>
        <taxon>Rhabditida</taxon>
        <taxon>Rhabditina</taxon>
        <taxon>Rhabditomorpha</taxon>
        <taxon>Rhabditoidea</taxon>
        <taxon>Rhabditidae</taxon>
        <taxon>Peloderinae</taxon>
        <taxon>Caenorhabditis</taxon>
    </lineage>
</organism>
<dbReference type="KEGG" id="crq:GCK72_007323"/>
<evidence type="ECO:0000259" key="1">
    <source>
        <dbReference type="Pfam" id="PF13358"/>
    </source>
</evidence>
<dbReference type="AlphaFoldDB" id="A0A6A5HIS2"/>
<dbReference type="Proteomes" id="UP000483820">
    <property type="component" value="Chromosome II"/>
</dbReference>
<dbReference type="EMBL" id="WUAV01000002">
    <property type="protein sequence ID" value="KAF1767365.1"/>
    <property type="molecule type" value="Genomic_DNA"/>
</dbReference>
<evidence type="ECO:0000313" key="4">
    <source>
        <dbReference type="Proteomes" id="UP000483820"/>
    </source>
</evidence>
<evidence type="ECO:0000313" key="2">
    <source>
        <dbReference type="EMBL" id="KAF1767364.1"/>
    </source>
</evidence>
<dbReference type="GeneID" id="78774337"/>
<protein>
    <recommendedName>
        <fullName evidence="1">Tc1-like transposase DDE domain-containing protein</fullName>
    </recommendedName>
</protein>
<comment type="caution">
    <text evidence="3">The sequence shown here is derived from an EMBL/GenBank/DDBJ whole genome shotgun (WGS) entry which is preliminary data.</text>
</comment>
<dbReference type="InterPro" id="IPR038717">
    <property type="entry name" value="Tc1-like_DDE_dom"/>
</dbReference>
<reference evidence="3 4" key="1">
    <citation type="submission" date="2019-12" db="EMBL/GenBank/DDBJ databases">
        <title>Chromosome-level assembly of the Caenorhabditis remanei genome.</title>
        <authorList>
            <person name="Teterina A.A."/>
            <person name="Willis J.H."/>
            <person name="Phillips P.C."/>
        </authorList>
    </citation>
    <scope>NUCLEOTIDE SEQUENCE [LARGE SCALE GENOMIC DNA]</scope>
    <source>
        <strain evidence="3 4">PX506</strain>
        <tissue evidence="3">Whole organism</tissue>
    </source>
</reference>
<dbReference type="PANTHER" id="PTHR33939">
    <property type="entry name" value="PROTEIN CBG22215"/>
    <property type="match status" value="1"/>
</dbReference>
<gene>
    <name evidence="2" type="ORF">GCK72_007323</name>
    <name evidence="3" type="ORF">GCK72_007324</name>
</gene>
<feature type="domain" description="Tc1-like transposase DDE" evidence="1">
    <location>
        <begin position="229"/>
        <end position="373"/>
    </location>
</feature>
<dbReference type="RefSeq" id="XP_053590305.1">
    <property type="nucleotide sequence ID" value="XM_053726111.1"/>
</dbReference>
<dbReference type="GO" id="GO:0003676">
    <property type="term" value="F:nucleic acid binding"/>
    <property type="evidence" value="ECO:0007669"/>
    <property type="project" value="InterPro"/>
</dbReference>
<dbReference type="Pfam" id="PF13358">
    <property type="entry name" value="DDE_3"/>
    <property type="match status" value="1"/>
</dbReference>
<dbReference type="Gene3D" id="3.30.420.10">
    <property type="entry name" value="Ribonuclease H-like superfamily/Ribonuclease H"/>
    <property type="match status" value="1"/>
</dbReference>
<name>A0A6A5HIS2_CAERE</name>
<evidence type="ECO:0000313" key="3">
    <source>
        <dbReference type="EMBL" id="KAF1767365.1"/>
    </source>
</evidence>
<dbReference type="PANTHER" id="PTHR33939:SF1">
    <property type="entry name" value="DUF4371 DOMAIN-CONTAINING PROTEIN"/>
    <property type="match status" value="1"/>
</dbReference>
<sequence>MGSTIRGTIFDNIANVSACFLGISERTVRRLNSDVIENGEQEDEKKKTKKEKMLALLSDNQKNEITAYIFECYEKERNFTLSSLLEALQENFNFPFGRTTLHGILKAMNLSYKLKTYNPFASSRDDIARWRAWYLSEIYKLRVAGAYITYFDETWLFHGMTNTRGWLPKNSTAYEIARLGNLKNPVPGFAAASDKGKRATVLAILTESGVLHESIDVIVSDRPPAEQLVDYHATMDANMYEQYMENVLPALLASTPPGRQPILVIDNASTHNGTEHKLPTQQNRKADLIDFLEEKGVALGSDLLKTDVYAEVESYIDRHGGRKRLTKYKVDERASSMGIRIIRTPPYHCCLSPIELVWGQLKSYLRKTGKTTDKVEMVRERAINFLKNIKEEFVAATYEHIIDVENDIRHTMEQARMEDFADEIDELLDDELPDNNNN</sequence>
<dbReference type="InterPro" id="IPR036397">
    <property type="entry name" value="RNaseH_sf"/>
</dbReference>